<keyword evidence="1 2" id="KW-0597">Phosphoprotein</keyword>
<organism evidence="4 5">
    <name type="scientific">Actinoplanes ianthinogenes</name>
    <dbReference type="NCBI Taxonomy" id="122358"/>
    <lineage>
        <taxon>Bacteria</taxon>
        <taxon>Bacillati</taxon>
        <taxon>Actinomycetota</taxon>
        <taxon>Actinomycetes</taxon>
        <taxon>Micromonosporales</taxon>
        <taxon>Micromonosporaceae</taxon>
        <taxon>Actinoplanes</taxon>
    </lineage>
</organism>
<dbReference type="PANTHER" id="PTHR44591">
    <property type="entry name" value="STRESS RESPONSE REGULATOR PROTEIN 1"/>
    <property type="match status" value="1"/>
</dbReference>
<dbReference type="PROSITE" id="PS50110">
    <property type="entry name" value="RESPONSE_REGULATORY"/>
    <property type="match status" value="1"/>
</dbReference>
<dbReference type="PANTHER" id="PTHR44591:SF18">
    <property type="entry name" value="REGULATORY PROTEIN"/>
    <property type="match status" value="1"/>
</dbReference>
<reference evidence="4 5" key="1">
    <citation type="submission" date="2020-08" db="EMBL/GenBank/DDBJ databases">
        <title>Whole genome shotgun sequence of Actinoplanes ianthinogenes NBRC 13996.</title>
        <authorList>
            <person name="Komaki H."/>
            <person name="Tamura T."/>
        </authorList>
    </citation>
    <scope>NUCLEOTIDE SEQUENCE [LARGE SCALE GENOMIC DNA]</scope>
    <source>
        <strain evidence="4 5">NBRC 13996</strain>
    </source>
</reference>
<protein>
    <submittedName>
        <fullName evidence="4">Response regulator</fullName>
    </submittedName>
</protein>
<dbReference type="SMART" id="SM00448">
    <property type="entry name" value="REC"/>
    <property type="match status" value="1"/>
</dbReference>
<dbReference type="SUPFAM" id="SSF52172">
    <property type="entry name" value="CheY-like"/>
    <property type="match status" value="1"/>
</dbReference>
<dbReference type="InterPro" id="IPR001789">
    <property type="entry name" value="Sig_transdc_resp-reg_receiver"/>
</dbReference>
<gene>
    <name evidence="4" type="ORF">Aiant_75760</name>
</gene>
<dbReference type="RefSeq" id="WP_189331533.1">
    <property type="nucleotide sequence ID" value="NZ_AP023356.1"/>
</dbReference>
<evidence type="ECO:0000313" key="4">
    <source>
        <dbReference type="EMBL" id="BCJ46919.1"/>
    </source>
</evidence>
<dbReference type="InterPro" id="IPR050595">
    <property type="entry name" value="Bact_response_regulator"/>
</dbReference>
<dbReference type="EMBL" id="AP023356">
    <property type="protein sequence ID" value="BCJ46919.1"/>
    <property type="molecule type" value="Genomic_DNA"/>
</dbReference>
<feature type="modified residue" description="4-aspartylphosphate" evidence="2">
    <location>
        <position position="52"/>
    </location>
</feature>
<evidence type="ECO:0000256" key="2">
    <source>
        <dbReference type="PROSITE-ProRule" id="PRU00169"/>
    </source>
</evidence>
<evidence type="ECO:0000259" key="3">
    <source>
        <dbReference type="PROSITE" id="PS50110"/>
    </source>
</evidence>
<dbReference type="InterPro" id="IPR011006">
    <property type="entry name" value="CheY-like_superfamily"/>
</dbReference>
<proteinExistence type="predicted"/>
<keyword evidence="5" id="KW-1185">Reference proteome</keyword>
<accession>A0ABN6CQU2</accession>
<dbReference type="Pfam" id="PF00072">
    <property type="entry name" value="Response_reg"/>
    <property type="match status" value="1"/>
</dbReference>
<name>A0ABN6CQU2_9ACTN</name>
<evidence type="ECO:0000313" key="5">
    <source>
        <dbReference type="Proteomes" id="UP000676967"/>
    </source>
</evidence>
<evidence type="ECO:0000256" key="1">
    <source>
        <dbReference type="ARBA" id="ARBA00022553"/>
    </source>
</evidence>
<dbReference type="Proteomes" id="UP000676967">
    <property type="component" value="Chromosome"/>
</dbReference>
<feature type="domain" description="Response regulatory" evidence="3">
    <location>
        <begin position="3"/>
        <end position="118"/>
    </location>
</feature>
<dbReference type="Gene3D" id="3.40.50.2300">
    <property type="match status" value="1"/>
</dbReference>
<sequence length="122" mass="12887">MTLLVVADDHDDIRMIMARVLRRAGYTVVEAADGAEALRAVREQSPAAVVSDIDMPVMSGIDLCRELRADPATRDLPVILVSGSLLPGDERPAQAQATAVITKPFAPQGLVESVRALVPSAG</sequence>